<feature type="region of interest" description="Disordered" evidence="12">
    <location>
        <begin position="764"/>
        <end position="785"/>
    </location>
</feature>
<dbReference type="PANTHER" id="PTHR32282:SF33">
    <property type="entry name" value="PEPTIDOGLYCAN GLYCOSYLTRANSFERASE"/>
    <property type="match status" value="1"/>
</dbReference>
<dbReference type="NCBIfam" id="TIGR02074">
    <property type="entry name" value="PBP_1a_fam"/>
    <property type="match status" value="1"/>
</dbReference>
<evidence type="ECO:0000256" key="2">
    <source>
        <dbReference type="ARBA" id="ARBA00007090"/>
    </source>
</evidence>
<gene>
    <name evidence="16" type="ORF">HW115_06905</name>
</gene>
<feature type="domain" description="Penicillin-binding protein transpeptidase" evidence="14">
    <location>
        <begin position="416"/>
        <end position="695"/>
    </location>
</feature>
<evidence type="ECO:0000256" key="9">
    <source>
        <dbReference type="ARBA" id="ARBA00023268"/>
    </source>
</evidence>
<feature type="compositionally biased region" description="Basic residues" evidence="12">
    <location>
        <begin position="17"/>
        <end position="43"/>
    </location>
</feature>
<dbReference type="InterPro" id="IPR023346">
    <property type="entry name" value="Lysozyme-like_dom_sf"/>
</dbReference>
<feature type="compositionally biased region" description="Low complexity" evidence="12">
    <location>
        <begin position="771"/>
        <end position="785"/>
    </location>
</feature>
<dbReference type="GO" id="GO:0006508">
    <property type="term" value="P:proteolysis"/>
    <property type="evidence" value="ECO:0007669"/>
    <property type="project" value="UniProtKB-KW"/>
</dbReference>
<dbReference type="Pfam" id="PF00912">
    <property type="entry name" value="Transgly"/>
    <property type="match status" value="1"/>
</dbReference>
<comment type="pathway">
    <text evidence="1">Cell wall biogenesis; peptidoglycan biosynthesis.</text>
</comment>
<feature type="region of interest" description="Disordered" evidence="12">
    <location>
        <begin position="1"/>
        <end position="43"/>
    </location>
</feature>
<feature type="transmembrane region" description="Helical" evidence="13">
    <location>
        <begin position="77"/>
        <end position="98"/>
    </location>
</feature>
<dbReference type="Gene3D" id="3.40.710.10">
    <property type="entry name" value="DD-peptidase/beta-lactamase superfamily"/>
    <property type="match status" value="1"/>
</dbReference>
<evidence type="ECO:0000259" key="15">
    <source>
        <dbReference type="Pfam" id="PF00912"/>
    </source>
</evidence>
<dbReference type="InterPro" id="IPR001264">
    <property type="entry name" value="Glyco_trans_51"/>
</dbReference>
<dbReference type="SUPFAM" id="SSF53955">
    <property type="entry name" value="Lysozyme-like"/>
    <property type="match status" value="1"/>
</dbReference>
<keyword evidence="9" id="KW-0511">Multifunctional enzyme</keyword>
<keyword evidence="13" id="KW-0472">Membrane</keyword>
<protein>
    <recommendedName>
        <fullName evidence="10">peptidoglycan glycosyltransferase</fullName>
        <ecNumber evidence="10">2.4.99.28</ecNumber>
    </recommendedName>
</protein>
<evidence type="ECO:0000313" key="17">
    <source>
        <dbReference type="Proteomes" id="UP000557872"/>
    </source>
</evidence>
<evidence type="ECO:0000256" key="11">
    <source>
        <dbReference type="ARBA" id="ARBA00049902"/>
    </source>
</evidence>
<sequence length="785" mass="87379">MAGRKTSARSKAGSRAGARKSAKKSARRPARRGAAAKKKQAPRKKRSFTYTLLFWPFRLMAYFTRNMHPIVRWPLRAVGSVVLMGVFVAAVVAAIYMLRSVPYDLDKVSQMPARTLVYARDGKTELGRLHGDNRYIVQYDQVSPHFCEALIAREDSRFYRHFGVDVIGLVRATVENVKRRRLAQGGSTLSIQLAENTYFQPETSRNKPTWKLLDQKFMEMALAVRIELGYSKEEILEHYMNRIFWGHTIRGVEAASRAYFEKPASRLSLSEAAMLAGIIRGPNAFSPFRNIEKATQERDVTLGRMVYNDYITQEEADRAKAEPLRVRPKNRRIVLDTYVMDAVRRELDRILEQENIESGGLTVITTVDHTIQRAAELSLDRKLTAVENRAGYRHQTRKQWLQKPAGRRGTPKYVQGACVVIENKTGAVIAVVGGRSADESKYNRAIQAERQIGSIFKPFVYLTAVNNGMMPQTWIKDSRIVPGEIRGAPRSWSPGNSDGTFGSYITMEDALVRSRNTASVRVGNYAGIERVQQTAEDVGFIDGFPATPSSYLGSWEATPWQVASAYTVFPNNGEWYRPYIIQEIRNSDGERVWPSGSDSGKLVVSAAQRGASWSVAKVLQQVVERGTARVIRNQGFAAPCAGKTGTTDSYKDAWFAGYTSSLTCAVWVGMDRPQTIINRGYGSTLAAPIWTDVMKTASRLGYPAEQFGLVPLTSAELCRWSSGRSTAGCRSQGTSYMALVPEDIAPAPNHYCVVHPLRALAPNRGGRRAAPRAVPVAPRAVPIDD</sequence>
<dbReference type="InterPro" id="IPR001460">
    <property type="entry name" value="PCN-bd_Tpept"/>
</dbReference>
<comment type="caution">
    <text evidence="16">The sequence shown here is derived from an EMBL/GenBank/DDBJ whole genome shotgun (WGS) entry which is preliminary data.</text>
</comment>
<keyword evidence="8" id="KW-0378">Hydrolase</keyword>
<evidence type="ECO:0000256" key="4">
    <source>
        <dbReference type="ARBA" id="ARBA00022645"/>
    </source>
</evidence>
<dbReference type="InterPro" id="IPR036950">
    <property type="entry name" value="PBP_transglycosylase"/>
</dbReference>
<dbReference type="GO" id="GO:0004180">
    <property type="term" value="F:carboxypeptidase activity"/>
    <property type="evidence" value="ECO:0007669"/>
    <property type="project" value="UniProtKB-KW"/>
</dbReference>
<evidence type="ECO:0000256" key="6">
    <source>
        <dbReference type="ARBA" id="ARBA00022676"/>
    </source>
</evidence>
<dbReference type="Proteomes" id="UP000557872">
    <property type="component" value="Unassembled WGS sequence"/>
</dbReference>
<dbReference type="EMBL" id="JACBAZ010000002">
    <property type="protein sequence ID" value="NWK55333.1"/>
    <property type="molecule type" value="Genomic_DNA"/>
</dbReference>
<evidence type="ECO:0000256" key="13">
    <source>
        <dbReference type="SAM" id="Phobius"/>
    </source>
</evidence>
<name>A0A851GCP3_9BACT</name>
<keyword evidence="4" id="KW-0121">Carboxypeptidase</keyword>
<evidence type="ECO:0000256" key="8">
    <source>
        <dbReference type="ARBA" id="ARBA00022801"/>
    </source>
</evidence>
<accession>A0A851GCP3</accession>
<proteinExistence type="inferred from homology"/>
<evidence type="ECO:0000259" key="14">
    <source>
        <dbReference type="Pfam" id="PF00905"/>
    </source>
</evidence>
<evidence type="ECO:0000256" key="5">
    <source>
        <dbReference type="ARBA" id="ARBA00022670"/>
    </source>
</evidence>
<evidence type="ECO:0000256" key="10">
    <source>
        <dbReference type="ARBA" id="ARBA00044770"/>
    </source>
</evidence>
<evidence type="ECO:0000256" key="12">
    <source>
        <dbReference type="SAM" id="MobiDB-lite"/>
    </source>
</evidence>
<dbReference type="Gene3D" id="1.10.3810.10">
    <property type="entry name" value="Biosynthetic peptidoglycan transglycosylase-like"/>
    <property type="match status" value="1"/>
</dbReference>
<comment type="similarity">
    <text evidence="2">In the C-terminal section; belongs to the transpeptidase family.</text>
</comment>
<evidence type="ECO:0000313" key="16">
    <source>
        <dbReference type="EMBL" id="NWK55333.1"/>
    </source>
</evidence>
<dbReference type="PANTHER" id="PTHR32282">
    <property type="entry name" value="BINDING PROTEIN TRANSPEPTIDASE, PUTATIVE-RELATED"/>
    <property type="match status" value="1"/>
</dbReference>
<comment type="catalytic activity">
    <reaction evidence="11">
        <text>[GlcNAc-(1-&gt;4)-Mur2Ac(oyl-L-Ala-gamma-D-Glu-L-Lys-D-Ala-D-Ala)](n)-di-trans,octa-cis-undecaprenyl diphosphate + beta-D-GlcNAc-(1-&gt;4)-Mur2Ac(oyl-L-Ala-gamma-D-Glu-L-Lys-D-Ala-D-Ala)-di-trans,octa-cis-undecaprenyl diphosphate = [GlcNAc-(1-&gt;4)-Mur2Ac(oyl-L-Ala-gamma-D-Glu-L-Lys-D-Ala-D-Ala)](n+1)-di-trans,octa-cis-undecaprenyl diphosphate + di-trans,octa-cis-undecaprenyl diphosphate + H(+)</text>
        <dbReference type="Rhea" id="RHEA:23708"/>
        <dbReference type="Rhea" id="RHEA-COMP:9602"/>
        <dbReference type="Rhea" id="RHEA-COMP:9603"/>
        <dbReference type="ChEBI" id="CHEBI:15378"/>
        <dbReference type="ChEBI" id="CHEBI:58405"/>
        <dbReference type="ChEBI" id="CHEBI:60033"/>
        <dbReference type="ChEBI" id="CHEBI:78435"/>
        <dbReference type="EC" id="2.4.99.28"/>
    </reaction>
</comment>
<dbReference type="GO" id="GO:0008658">
    <property type="term" value="F:penicillin binding"/>
    <property type="evidence" value="ECO:0007669"/>
    <property type="project" value="InterPro"/>
</dbReference>
<dbReference type="InterPro" id="IPR012338">
    <property type="entry name" value="Beta-lactam/transpept-like"/>
</dbReference>
<dbReference type="AlphaFoldDB" id="A0A851GCP3"/>
<keyword evidence="13" id="KW-0812">Transmembrane</keyword>
<dbReference type="Pfam" id="PF00905">
    <property type="entry name" value="Transpeptidase"/>
    <property type="match status" value="1"/>
</dbReference>
<keyword evidence="6" id="KW-0328">Glycosyltransferase</keyword>
<organism evidence="16 17">
    <name type="scientific">Oceaniferula marina</name>
    <dbReference type="NCBI Taxonomy" id="2748318"/>
    <lineage>
        <taxon>Bacteria</taxon>
        <taxon>Pseudomonadati</taxon>
        <taxon>Verrucomicrobiota</taxon>
        <taxon>Verrucomicrobiia</taxon>
        <taxon>Verrucomicrobiales</taxon>
        <taxon>Verrucomicrobiaceae</taxon>
        <taxon>Oceaniferula</taxon>
    </lineage>
</organism>
<evidence type="ECO:0000256" key="1">
    <source>
        <dbReference type="ARBA" id="ARBA00004752"/>
    </source>
</evidence>
<evidence type="ECO:0000256" key="7">
    <source>
        <dbReference type="ARBA" id="ARBA00022679"/>
    </source>
</evidence>
<keyword evidence="17" id="KW-1185">Reference proteome</keyword>
<dbReference type="RefSeq" id="WP_178931853.1">
    <property type="nucleotide sequence ID" value="NZ_JACBAZ010000002.1"/>
</dbReference>
<comment type="similarity">
    <text evidence="3">In the N-terminal section; belongs to the glycosyltransferase 51 family.</text>
</comment>
<dbReference type="EC" id="2.4.99.28" evidence="10"/>
<keyword evidence="5" id="KW-0645">Protease</keyword>
<dbReference type="GO" id="GO:0008955">
    <property type="term" value="F:peptidoglycan glycosyltransferase activity"/>
    <property type="evidence" value="ECO:0007669"/>
    <property type="project" value="UniProtKB-EC"/>
</dbReference>
<dbReference type="SUPFAM" id="SSF56601">
    <property type="entry name" value="beta-lactamase/transpeptidase-like"/>
    <property type="match status" value="1"/>
</dbReference>
<feature type="domain" description="Glycosyl transferase family 51" evidence="15">
    <location>
        <begin position="126"/>
        <end position="305"/>
    </location>
</feature>
<dbReference type="InterPro" id="IPR050396">
    <property type="entry name" value="Glycosyltr_51/Transpeptidase"/>
</dbReference>
<keyword evidence="7" id="KW-0808">Transferase</keyword>
<evidence type="ECO:0000256" key="3">
    <source>
        <dbReference type="ARBA" id="ARBA00007739"/>
    </source>
</evidence>
<keyword evidence="13" id="KW-1133">Transmembrane helix</keyword>
<reference evidence="16 17" key="1">
    <citation type="submission" date="2020-07" db="EMBL/GenBank/DDBJ databases">
        <title>Roseicoccus Jingziensis gen. nov., sp. nov., isolated from coastal seawater.</title>
        <authorList>
            <person name="Feng X."/>
        </authorList>
    </citation>
    <scope>NUCLEOTIDE SEQUENCE [LARGE SCALE GENOMIC DNA]</scope>
    <source>
        <strain evidence="16 17">N1E253</strain>
    </source>
</reference>